<dbReference type="VEuPathDB" id="VectorBase:LOC119168732"/>
<evidence type="ECO:0000313" key="2">
    <source>
        <dbReference type="Proteomes" id="UP000821866"/>
    </source>
</evidence>
<dbReference type="EMBL" id="JABSTU010000006">
    <property type="protein sequence ID" value="KAH8028922.1"/>
    <property type="molecule type" value="Genomic_DNA"/>
</dbReference>
<dbReference type="InterPro" id="IPR036514">
    <property type="entry name" value="SGNH_hydro_sf"/>
</dbReference>
<reference evidence="1" key="1">
    <citation type="journal article" date="2020" name="Cell">
        <title>Large-Scale Comparative Analyses of Tick Genomes Elucidate Their Genetic Diversity and Vector Capacities.</title>
        <authorList>
            <consortium name="Tick Genome and Microbiome Consortium (TIGMIC)"/>
            <person name="Jia N."/>
            <person name="Wang J."/>
            <person name="Shi W."/>
            <person name="Du L."/>
            <person name="Sun Y."/>
            <person name="Zhan W."/>
            <person name="Jiang J.F."/>
            <person name="Wang Q."/>
            <person name="Zhang B."/>
            <person name="Ji P."/>
            <person name="Bell-Sakyi L."/>
            <person name="Cui X.M."/>
            <person name="Yuan T.T."/>
            <person name="Jiang B.G."/>
            <person name="Yang W.F."/>
            <person name="Lam T.T."/>
            <person name="Chang Q.C."/>
            <person name="Ding S.J."/>
            <person name="Wang X.J."/>
            <person name="Zhu J.G."/>
            <person name="Ruan X.D."/>
            <person name="Zhao L."/>
            <person name="Wei J.T."/>
            <person name="Ye R.Z."/>
            <person name="Que T.C."/>
            <person name="Du C.H."/>
            <person name="Zhou Y.H."/>
            <person name="Cheng J.X."/>
            <person name="Dai P.F."/>
            <person name="Guo W.B."/>
            <person name="Han X.H."/>
            <person name="Huang E.J."/>
            <person name="Li L.F."/>
            <person name="Wei W."/>
            <person name="Gao Y.C."/>
            <person name="Liu J.Z."/>
            <person name="Shao H.Z."/>
            <person name="Wang X."/>
            <person name="Wang C.C."/>
            <person name="Yang T.C."/>
            <person name="Huo Q.B."/>
            <person name="Li W."/>
            <person name="Chen H.Y."/>
            <person name="Chen S.E."/>
            <person name="Zhou L.G."/>
            <person name="Ni X.B."/>
            <person name="Tian J.H."/>
            <person name="Sheng Y."/>
            <person name="Liu T."/>
            <person name="Pan Y.S."/>
            <person name="Xia L.Y."/>
            <person name="Li J."/>
            <person name="Zhao F."/>
            <person name="Cao W.C."/>
        </authorList>
    </citation>
    <scope>NUCLEOTIDE SEQUENCE</scope>
    <source>
        <strain evidence="1">Rmic-2018</strain>
    </source>
</reference>
<comment type="caution">
    <text evidence="1">The sequence shown here is derived from an EMBL/GenBank/DDBJ whole genome shotgun (WGS) entry which is preliminary data.</text>
</comment>
<accession>A0A9J6E3T9</accession>
<protein>
    <submittedName>
        <fullName evidence="1">Uncharacterized protein</fullName>
    </submittedName>
</protein>
<evidence type="ECO:0000313" key="1">
    <source>
        <dbReference type="EMBL" id="KAH8028922.1"/>
    </source>
</evidence>
<keyword evidence="2" id="KW-1185">Reference proteome</keyword>
<sequence length="260" mass="28191">MLKDLAGSFTLSSRTHVEVRSISGVRIEKLLSSTAHALADVHVVALHVGTNNVREEPLVLIARFRSLISRILDVNPSIRVVVSAFLPRQASLRKCQWALSVGELEAFSTDAGETNSILQVLCHKNGYGFVDGTHELMGMLKADGVHVTKRGSQHKVKKTGRTAVRLCSSAFEQSPPSDCGSPDACGITSTSPPSDCGPPDACSVTSTVSPQQKVWFCARAAVRLTTVIPHLVVKTLNRSRKQHQQNCHTAIFAQVMEIFL</sequence>
<dbReference type="SUPFAM" id="SSF52266">
    <property type="entry name" value="SGNH hydrolase"/>
    <property type="match status" value="1"/>
</dbReference>
<gene>
    <name evidence="1" type="ORF">HPB51_020500</name>
</gene>
<dbReference type="Gene3D" id="3.40.50.1110">
    <property type="entry name" value="SGNH hydrolase"/>
    <property type="match status" value="1"/>
</dbReference>
<name>A0A9J6E3T9_RHIMP</name>
<proteinExistence type="predicted"/>
<reference evidence="1" key="2">
    <citation type="submission" date="2021-09" db="EMBL/GenBank/DDBJ databases">
        <authorList>
            <person name="Jia N."/>
            <person name="Wang J."/>
            <person name="Shi W."/>
            <person name="Du L."/>
            <person name="Sun Y."/>
            <person name="Zhan W."/>
            <person name="Jiang J."/>
            <person name="Wang Q."/>
            <person name="Zhang B."/>
            <person name="Ji P."/>
            <person name="Sakyi L.B."/>
            <person name="Cui X."/>
            <person name="Yuan T."/>
            <person name="Jiang B."/>
            <person name="Yang W."/>
            <person name="Lam T.T.-Y."/>
            <person name="Chang Q."/>
            <person name="Ding S."/>
            <person name="Wang X."/>
            <person name="Zhu J."/>
            <person name="Ruan X."/>
            <person name="Zhao L."/>
            <person name="Wei J."/>
            <person name="Que T."/>
            <person name="Du C."/>
            <person name="Cheng J."/>
            <person name="Dai P."/>
            <person name="Han X."/>
            <person name="Huang E."/>
            <person name="Gao Y."/>
            <person name="Liu J."/>
            <person name="Shao H."/>
            <person name="Ye R."/>
            <person name="Li L."/>
            <person name="Wei W."/>
            <person name="Wang X."/>
            <person name="Wang C."/>
            <person name="Huo Q."/>
            <person name="Li W."/>
            <person name="Guo W."/>
            <person name="Chen H."/>
            <person name="Chen S."/>
            <person name="Zhou L."/>
            <person name="Zhou L."/>
            <person name="Ni X."/>
            <person name="Tian J."/>
            <person name="Zhou Y."/>
            <person name="Sheng Y."/>
            <person name="Liu T."/>
            <person name="Pan Y."/>
            <person name="Xia L."/>
            <person name="Li J."/>
            <person name="Zhao F."/>
            <person name="Cao W."/>
        </authorList>
    </citation>
    <scope>NUCLEOTIDE SEQUENCE</scope>
    <source>
        <strain evidence="1">Rmic-2018</strain>
        <tissue evidence="1">Larvae</tissue>
    </source>
</reference>
<dbReference type="Proteomes" id="UP000821866">
    <property type="component" value="Chromosome 4"/>
</dbReference>
<organism evidence="1 2">
    <name type="scientific">Rhipicephalus microplus</name>
    <name type="common">Cattle tick</name>
    <name type="synonym">Boophilus microplus</name>
    <dbReference type="NCBI Taxonomy" id="6941"/>
    <lineage>
        <taxon>Eukaryota</taxon>
        <taxon>Metazoa</taxon>
        <taxon>Ecdysozoa</taxon>
        <taxon>Arthropoda</taxon>
        <taxon>Chelicerata</taxon>
        <taxon>Arachnida</taxon>
        <taxon>Acari</taxon>
        <taxon>Parasitiformes</taxon>
        <taxon>Ixodida</taxon>
        <taxon>Ixodoidea</taxon>
        <taxon>Ixodidae</taxon>
        <taxon>Rhipicephalinae</taxon>
        <taxon>Rhipicephalus</taxon>
        <taxon>Boophilus</taxon>
    </lineage>
</organism>
<dbReference type="AlphaFoldDB" id="A0A9J6E3T9"/>